<dbReference type="Proteomes" id="UP001365846">
    <property type="component" value="Unassembled WGS sequence"/>
</dbReference>
<dbReference type="EMBL" id="JBBKZU010000008">
    <property type="protein sequence ID" value="MEJ8813159.1"/>
    <property type="molecule type" value="Genomic_DNA"/>
</dbReference>
<name>A0ABU8VHL8_9BURK</name>
<keyword evidence="5 10" id="KW-0321">Glycogen metabolism</keyword>
<evidence type="ECO:0000259" key="11">
    <source>
        <dbReference type="SMART" id="SM00642"/>
    </source>
</evidence>
<dbReference type="InterPro" id="IPR013780">
    <property type="entry name" value="Glyco_hydro_b"/>
</dbReference>
<sequence>MSAAPPPQAFRAFDDTDAYLFREGTHSRLHERLGAHLAADGQGASFAVWAPNATSVSVIGDWNDWNGHADPLAPRADSTGVWKGRCPGARHGQAYKYRITAQGGRVLEKADPLACFAEQPPATASRIWSLDYTWGDAGWMQQRAGRNAADAPVAIYEVHAGSWRRKDGQPMGWRDLAHALADYVASIGFTHIELMPVTEHPFYGSWGYQTTGYFAPTSRYGTPQDFMYFVDHLHQRGIGVLLDWVPSHFPTDPHGLASFDGTHLYEHADPRQGFHPEWNSAIFNYGRNEVRSFLMSSGLFWLDRYHLDGLRVDAVASMLYLDYARQGGSWIPNRHGGRENLEAIQFLQDLNRATYRDHPDTFTVAEESTAWPQVSRPTDMGGLGFGMKWNMGWMHDTLAYMREDPVHRRYHHHRLTFSMVYAFSENFVLPLSHDEVVYGKGSLINKMPGDEWQQFANLRLLLSYMWAHPGKKLLFMGGEFAQRREWTHEGELDWDSLQSERHRGVQHLVGELNRLLRDEPALHELDFSSDGFLWLEPNDHEQSVVAFLRRSRTAGPVLVVCNMTPVPRQNYCVGVPVDGTWTEILNSDARVFGGSGWGNLGAVRASPMRSHGQPHSVCLTLPPLSTLFLKVVADDQQTPGA</sequence>
<dbReference type="CDD" id="cd11322">
    <property type="entry name" value="AmyAc_Glg_BE"/>
    <property type="match status" value="1"/>
</dbReference>
<feature type="active site" description="Proton donor" evidence="10">
    <location>
        <position position="366"/>
    </location>
</feature>
<dbReference type="SUPFAM" id="SSF51445">
    <property type="entry name" value="(Trans)glycosidases"/>
    <property type="match status" value="1"/>
</dbReference>
<evidence type="ECO:0000256" key="3">
    <source>
        <dbReference type="ARBA" id="ARBA00004964"/>
    </source>
</evidence>
<dbReference type="RefSeq" id="WP_340358406.1">
    <property type="nucleotide sequence ID" value="NZ_JBBKZU010000008.1"/>
</dbReference>
<dbReference type="Gene3D" id="2.60.40.10">
    <property type="entry name" value="Immunoglobulins"/>
    <property type="match status" value="1"/>
</dbReference>
<accession>A0ABU8VHL8</accession>
<evidence type="ECO:0000256" key="4">
    <source>
        <dbReference type="ARBA" id="ARBA00009000"/>
    </source>
</evidence>
<dbReference type="InterPro" id="IPR006407">
    <property type="entry name" value="GlgB"/>
</dbReference>
<dbReference type="InterPro" id="IPR004193">
    <property type="entry name" value="Glyco_hydro_13_N"/>
</dbReference>
<evidence type="ECO:0000256" key="2">
    <source>
        <dbReference type="ARBA" id="ARBA00002953"/>
    </source>
</evidence>
<comment type="catalytic activity">
    <reaction evidence="1 10">
        <text>Transfers a segment of a (1-&gt;4)-alpha-D-glucan chain to a primary hydroxy group in a similar glucan chain.</text>
        <dbReference type="EC" id="2.4.1.18"/>
    </reaction>
</comment>
<dbReference type="InterPro" id="IPR017853">
    <property type="entry name" value="GH"/>
</dbReference>
<dbReference type="SUPFAM" id="SSF81296">
    <property type="entry name" value="E set domains"/>
    <property type="match status" value="1"/>
</dbReference>
<keyword evidence="7 10" id="KW-0808">Transferase</keyword>
<keyword evidence="6 10" id="KW-0328">Glycosyltransferase</keyword>
<keyword evidence="13" id="KW-1185">Reference proteome</keyword>
<evidence type="ECO:0000313" key="12">
    <source>
        <dbReference type="EMBL" id="MEJ8813159.1"/>
    </source>
</evidence>
<dbReference type="InterPro" id="IPR044143">
    <property type="entry name" value="GlgB_N_E_set_prok"/>
</dbReference>
<dbReference type="CDD" id="cd02855">
    <property type="entry name" value="E_set_GBE_prok_N"/>
    <property type="match status" value="1"/>
</dbReference>
<dbReference type="PANTHER" id="PTHR43651">
    <property type="entry name" value="1,4-ALPHA-GLUCAN-BRANCHING ENZYME"/>
    <property type="match status" value="1"/>
</dbReference>
<evidence type="ECO:0000313" key="13">
    <source>
        <dbReference type="Proteomes" id="UP001365846"/>
    </source>
</evidence>
<evidence type="ECO:0000256" key="10">
    <source>
        <dbReference type="HAMAP-Rule" id="MF_00685"/>
    </source>
</evidence>
<dbReference type="NCBIfam" id="TIGR01515">
    <property type="entry name" value="branching_enzym"/>
    <property type="match status" value="1"/>
</dbReference>
<feature type="domain" description="Glycosyl hydrolase family 13 catalytic" evidence="11">
    <location>
        <begin position="157"/>
        <end position="501"/>
    </location>
</feature>
<dbReference type="Pfam" id="PF02806">
    <property type="entry name" value="Alpha-amylase_C"/>
    <property type="match status" value="1"/>
</dbReference>
<dbReference type="GO" id="GO:0003844">
    <property type="term" value="F:1,4-alpha-glucan branching enzyme activity"/>
    <property type="evidence" value="ECO:0007669"/>
    <property type="project" value="UniProtKB-EC"/>
</dbReference>
<comment type="pathway">
    <text evidence="3 10">Glycan biosynthesis; glycogen biosynthesis.</text>
</comment>
<dbReference type="PANTHER" id="PTHR43651:SF3">
    <property type="entry name" value="1,4-ALPHA-GLUCAN-BRANCHING ENZYME"/>
    <property type="match status" value="1"/>
</dbReference>
<dbReference type="SMART" id="SM00642">
    <property type="entry name" value="Aamy"/>
    <property type="match status" value="1"/>
</dbReference>
<organism evidence="12 13">
    <name type="scientific">Variovorax ureilyticus</name>
    <dbReference type="NCBI Taxonomy" id="1836198"/>
    <lineage>
        <taxon>Bacteria</taxon>
        <taxon>Pseudomonadati</taxon>
        <taxon>Pseudomonadota</taxon>
        <taxon>Betaproteobacteria</taxon>
        <taxon>Burkholderiales</taxon>
        <taxon>Comamonadaceae</taxon>
        <taxon>Variovorax</taxon>
    </lineage>
</organism>
<comment type="subunit">
    <text evidence="10">Monomer.</text>
</comment>
<evidence type="ECO:0000256" key="1">
    <source>
        <dbReference type="ARBA" id="ARBA00000826"/>
    </source>
</evidence>
<dbReference type="SUPFAM" id="SSF51011">
    <property type="entry name" value="Glycosyl hydrolase domain"/>
    <property type="match status" value="1"/>
</dbReference>
<dbReference type="Gene3D" id="3.20.20.80">
    <property type="entry name" value="Glycosidases"/>
    <property type="match status" value="1"/>
</dbReference>
<dbReference type="InterPro" id="IPR037439">
    <property type="entry name" value="Branching_enzy"/>
</dbReference>
<dbReference type="Pfam" id="PF00128">
    <property type="entry name" value="Alpha-amylase"/>
    <property type="match status" value="1"/>
</dbReference>
<dbReference type="Gene3D" id="2.60.40.1180">
    <property type="entry name" value="Golgi alpha-mannosidase II"/>
    <property type="match status" value="1"/>
</dbReference>
<keyword evidence="9 10" id="KW-0119">Carbohydrate metabolism</keyword>
<dbReference type="InterPro" id="IPR014756">
    <property type="entry name" value="Ig_E-set"/>
</dbReference>
<dbReference type="InterPro" id="IPR006047">
    <property type="entry name" value="GH13_cat_dom"/>
</dbReference>
<evidence type="ECO:0000256" key="6">
    <source>
        <dbReference type="ARBA" id="ARBA00022676"/>
    </source>
</evidence>
<dbReference type="InterPro" id="IPR013783">
    <property type="entry name" value="Ig-like_fold"/>
</dbReference>
<dbReference type="EC" id="2.4.1.18" evidence="10"/>
<evidence type="ECO:0000256" key="8">
    <source>
        <dbReference type="ARBA" id="ARBA00023056"/>
    </source>
</evidence>
<dbReference type="NCBIfam" id="NF008967">
    <property type="entry name" value="PRK12313.1"/>
    <property type="match status" value="1"/>
</dbReference>
<dbReference type="PIRSF" id="PIRSF000463">
    <property type="entry name" value="GlgB"/>
    <property type="match status" value="1"/>
</dbReference>
<comment type="caution">
    <text evidence="12">The sequence shown here is derived from an EMBL/GenBank/DDBJ whole genome shotgun (WGS) entry which is preliminary data.</text>
</comment>
<comment type="similarity">
    <text evidence="4 10">Belongs to the glycosyl hydrolase 13 family. GlgB subfamily.</text>
</comment>
<dbReference type="Pfam" id="PF02922">
    <property type="entry name" value="CBM_48"/>
    <property type="match status" value="1"/>
</dbReference>
<dbReference type="HAMAP" id="MF_00685">
    <property type="entry name" value="GlgB"/>
    <property type="match status" value="1"/>
</dbReference>
<evidence type="ECO:0000256" key="5">
    <source>
        <dbReference type="ARBA" id="ARBA00022600"/>
    </source>
</evidence>
<evidence type="ECO:0000256" key="7">
    <source>
        <dbReference type="ARBA" id="ARBA00022679"/>
    </source>
</evidence>
<dbReference type="NCBIfam" id="NF003811">
    <property type="entry name" value="PRK05402.1"/>
    <property type="match status" value="1"/>
</dbReference>
<gene>
    <name evidence="10 12" type="primary">glgB</name>
    <name evidence="12" type="ORF">WKW77_18885</name>
</gene>
<feature type="active site" description="Nucleophile" evidence="10">
    <location>
        <position position="313"/>
    </location>
</feature>
<reference evidence="12 13" key="1">
    <citation type="submission" date="2024-03" db="EMBL/GenBank/DDBJ databases">
        <title>Novel species of the genus Variovorax.</title>
        <authorList>
            <person name="Liu Q."/>
            <person name="Xin Y.-H."/>
        </authorList>
    </citation>
    <scope>NUCLEOTIDE SEQUENCE [LARGE SCALE GENOMIC DNA]</scope>
    <source>
        <strain evidence="12 13">KACC 18899</strain>
    </source>
</reference>
<comment type="function">
    <text evidence="2 10">Catalyzes the formation of the alpha-1,6-glucosidic linkages in glycogen by scission of a 1,4-alpha-linked oligosaccharide from growing alpha-1,4-glucan chains and the subsequent attachment of the oligosaccharide to the alpha-1,6 position.</text>
</comment>
<dbReference type="InterPro" id="IPR006048">
    <property type="entry name" value="A-amylase/branching_C"/>
</dbReference>
<keyword evidence="8 10" id="KW-0320">Glycogen biosynthesis</keyword>
<evidence type="ECO:0000256" key="9">
    <source>
        <dbReference type="ARBA" id="ARBA00023277"/>
    </source>
</evidence>
<proteinExistence type="inferred from homology"/>
<protein>
    <recommendedName>
        <fullName evidence="10">1,4-alpha-glucan branching enzyme GlgB</fullName>
        <ecNumber evidence="10">2.4.1.18</ecNumber>
    </recommendedName>
    <alternativeName>
        <fullName evidence="10">1,4-alpha-D-glucan:1,4-alpha-D-glucan 6-glucosyl-transferase</fullName>
    </alternativeName>
    <alternativeName>
        <fullName evidence="10">Alpha-(1-&gt;4)-glucan branching enzyme</fullName>
    </alternativeName>
    <alternativeName>
        <fullName evidence="10">Glycogen branching enzyme</fullName>
        <shortName evidence="10">BE</shortName>
    </alternativeName>
</protein>